<comment type="caution">
    <text evidence="47">The sequence shown here is derived from an EMBL/GenBank/DDBJ whole genome shotgun (WGS) entry which is preliminary data.</text>
</comment>
<comment type="catalytic activity">
    <reaction evidence="44">
        <text>CDP-choline + a 1,2-diacyl-sn-glycerol = a 1,2-diacyl-sn-glycero-3-phosphocholine + CMP + H(+)</text>
        <dbReference type="Rhea" id="RHEA:32939"/>
        <dbReference type="ChEBI" id="CHEBI:15378"/>
        <dbReference type="ChEBI" id="CHEBI:17815"/>
        <dbReference type="ChEBI" id="CHEBI:57643"/>
        <dbReference type="ChEBI" id="CHEBI:58779"/>
        <dbReference type="ChEBI" id="CHEBI:60377"/>
        <dbReference type="EC" id="2.7.8.2"/>
    </reaction>
    <physiologicalReaction direction="left-to-right" evidence="44">
        <dbReference type="Rhea" id="RHEA:32940"/>
    </physiologicalReaction>
</comment>
<evidence type="ECO:0000256" key="35">
    <source>
        <dbReference type="ARBA" id="ARBA00038987"/>
    </source>
</evidence>
<dbReference type="InterPro" id="IPR008919">
    <property type="entry name" value="Retrov_capsid_N"/>
</dbReference>
<dbReference type="STRING" id="333673.A0A3M0L8X9"/>
<feature type="transmembrane region" description="Helical" evidence="46">
    <location>
        <begin position="95"/>
        <end position="113"/>
    </location>
</feature>
<evidence type="ECO:0000256" key="12">
    <source>
        <dbReference type="ARBA" id="ARBA00022824"/>
    </source>
</evidence>
<comment type="catalytic activity">
    <reaction evidence="30">
        <text>1-hexadecanoyl-2-(9Z-octadecenoyl)-sn-glycerol + CDP-choline = 1-hexadecanoyl-2-(9Z-octadecenoyl)-sn-glycero-3-phosphocholine + CMP + H(+)</text>
        <dbReference type="Rhea" id="RHEA:54244"/>
        <dbReference type="ChEBI" id="CHEBI:15378"/>
        <dbReference type="ChEBI" id="CHEBI:58779"/>
        <dbReference type="ChEBI" id="CHEBI:60377"/>
        <dbReference type="ChEBI" id="CHEBI:73001"/>
        <dbReference type="ChEBI" id="CHEBI:75466"/>
    </reaction>
    <physiologicalReaction direction="left-to-right" evidence="30">
        <dbReference type="Rhea" id="RHEA:54245"/>
    </physiologicalReaction>
</comment>
<evidence type="ECO:0000256" key="17">
    <source>
        <dbReference type="ARBA" id="ARBA00023180"/>
    </source>
</evidence>
<keyword evidence="21" id="KW-1208">Phospholipid metabolism</keyword>
<evidence type="ECO:0000256" key="13">
    <source>
        <dbReference type="ARBA" id="ARBA00022842"/>
    </source>
</evidence>
<evidence type="ECO:0000256" key="39">
    <source>
        <dbReference type="ARBA" id="ARBA00047335"/>
    </source>
</evidence>
<evidence type="ECO:0000256" key="38">
    <source>
        <dbReference type="ARBA" id="ARBA00042366"/>
    </source>
</evidence>
<evidence type="ECO:0000256" key="33">
    <source>
        <dbReference type="ARBA" id="ARBA00037891"/>
    </source>
</evidence>
<accession>A0A3M0L8X9</accession>
<comment type="pathway">
    <text evidence="5">Lipid metabolism.</text>
</comment>
<feature type="transmembrane region" description="Helical" evidence="46">
    <location>
        <begin position="159"/>
        <end position="176"/>
    </location>
</feature>
<keyword evidence="12" id="KW-0256">Endoplasmic reticulum</keyword>
<comment type="catalytic activity">
    <reaction evidence="41">
        <text>CDP-ethanolamine + a 1,2-diacyl-sn-glycerol = a 1,2-diacyl-sn-glycero-3-phosphoethanolamine + CMP + H(+)</text>
        <dbReference type="Rhea" id="RHEA:32943"/>
        <dbReference type="ChEBI" id="CHEBI:15378"/>
        <dbReference type="ChEBI" id="CHEBI:17815"/>
        <dbReference type="ChEBI" id="CHEBI:57876"/>
        <dbReference type="ChEBI" id="CHEBI:60377"/>
        <dbReference type="ChEBI" id="CHEBI:64612"/>
        <dbReference type="EC" id="2.7.8.1"/>
    </reaction>
    <physiologicalReaction direction="left-to-right" evidence="41">
        <dbReference type="Rhea" id="RHEA:32944"/>
    </physiologicalReaction>
</comment>
<organism evidence="47 48">
    <name type="scientific">Hirundo rustica rustica</name>
    <dbReference type="NCBI Taxonomy" id="333673"/>
    <lineage>
        <taxon>Eukaryota</taxon>
        <taxon>Metazoa</taxon>
        <taxon>Chordata</taxon>
        <taxon>Craniata</taxon>
        <taxon>Vertebrata</taxon>
        <taxon>Euteleostomi</taxon>
        <taxon>Archelosauria</taxon>
        <taxon>Archosauria</taxon>
        <taxon>Dinosauria</taxon>
        <taxon>Saurischia</taxon>
        <taxon>Theropoda</taxon>
        <taxon>Coelurosauria</taxon>
        <taxon>Aves</taxon>
        <taxon>Neognathae</taxon>
        <taxon>Neoaves</taxon>
        <taxon>Telluraves</taxon>
        <taxon>Australaves</taxon>
        <taxon>Passeriformes</taxon>
        <taxon>Sylvioidea</taxon>
        <taxon>Hirundinidae</taxon>
        <taxon>Hirundo</taxon>
    </lineage>
</organism>
<dbReference type="InterPro" id="IPR043130">
    <property type="entry name" value="CDP-OH_PTrfase_TM_dom"/>
</dbReference>
<dbReference type="AlphaFoldDB" id="A0A3M0L8X9"/>
<evidence type="ECO:0000256" key="20">
    <source>
        <dbReference type="ARBA" id="ARBA00023242"/>
    </source>
</evidence>
<evidence type="ECO:0000256" key="37">
    <source>
        <dbReference type="ARBA" id="ARBA00039228"/>
    </source>
</evidence>
<protein>
    <recommendedName>
        <fullName evidence="37">Choline/ethanolaminephosphotransferase 1</fullName>
        <ecNumber evidence="34">2.7.8.1</ecNumber>
        <ecNumber evidence="35">2.7.8.2</ecNumber>
        <ecNumber evidence="36">2.7.8.22</ecNumber>
    </recommendedName>
    <alternativeName>
        <fullName evidence="38">1-alkenyl-2-acylglycerol choline phosphotransferase</fullName>
    </alternativeName>
</protein>
<comment type="catalytic activity">
    <reaction evidence="25">
        <text>1-hexadecanoyl-2-(4Z,7Z,10Z,13Z,16Z,19Z-docosahexaenoyl)-sn-glycerol + CDP-choline = 1-hexadecanoyl-2-(4Z,7Z,10Z,13Z,16Z,19Z-docosahexaenoyl)-sn-glycero-3-phosphocholine + CMP + H(+)</text>
        <dbReference type="Rhea" id="RHEA:54332"/>
        <dbReference type="ChEBI" id="CHEBI:15378"/>
        <dbReference type="ChEBI" id="CHEBI:58779"/>
        <dbReference type="ChEBI" id="CHEBI:60377"/>
        <dbReference type="ChEBI" id="CHEBI:74963"/>
        <dbReference type="ChEBI" id="CHEBI:82949"/>
    </reaction>
    <physiologicalReaction direction="left-to-right" evidence="25">
        <dbReference type="Rhea" id="RHEA:54333"/>
    </physiologicalReaction>
</comment>
<comment type="subunit">
    <text evidence="7">Homodimer.</text>
</comment>
<dbReference type="Pfam" id="PF00607">
    <property type="entry name" value="Gag_p24"/>
    <property type="match status" value="1"/>
</dbReference>
<keyword evidence="20" id="KW-0539">Nucleus</keyword>
<evidence type="ECO:0000256" key="10">
    <source>
        <dbReference type="ARBA" id="ARBA00022692"/>
    </source>
</evidence>
<dbReference type="GO" id="GO:0006646">
    <property type="term" value="P:phosphatidylethanolamine biosynthetic process"/>
    <property type="evidence" value="ECO:0007669"/>
    <property type="project" value="TreeGrafter"/>
</dbReference>
<evidence type="ECO:0000313" key="48">
    <source>
        <dbReference type="Proteomes" id="UP000269221"/>
    </source>
</evidence>
<evidence type="ECO:0000256" key="46">
    <source>
        <dbReference type="SAM" id="Phobius"/>
    </source>
</evidence>
<keyword evidence="16 46" id="KW-0472">Membrane</keyword>
<evidence type="ECO:0000256" key="15">
    <source>
        <dbReference type="ARBA" id="ARBA00023098"/>
    </source>
</evidence>
<comment type="catalytic activity">
    <reaction evidence="43">
        <text>a 1-O-(1Z-alkenyl)-2-acyl-sn-glycerol + CDP-choline = a 1-O-(1Z-alkenyl)-2-acyl-sn-glycero-3-phosphocholine + CMP + H(+)</text>
        <dbReference type="Rhea" id="RHEA:36227"/>
        <dbReference type="ChEBI" id="CHEBI:15378"/>
        <dbReference type="ChEBI" id="CHEBI:58779"/>
        <dbReference type="ChEBI" id="CHEBI:60377"/>
        <dbReference type="ChEBI" id="CHEBI:77286"/>
        <dbReference type="ChEBI" id="CHEBI:77296"/>
        <dbReference type="EC" id="2.7.8.22"/>
    </reaction>
    <physiologicalReaction direction="left-to-right" evidence="43">
        <dbReference type="Rhea" id="RHEA:36228"/>
    </physiologicalReaction>
</comment>
<dbReference type="SUPFAM" id="SSF47943">
    <property type="entry name" value="Retrovirus capsid protein, N-terminal core domain"/>
    <property type="match status" value="1"/>
</dbReference>
<evidence type="ECO:0000256" key="4">
    <source>
        <dbReference type="ARBA" id="ARBA00004477"/>
    </source>
</evidence>
<evidence type="ECO:0000256" key="41">
    <source>
        <dbReference type="ARBA" id="ARBA00048120"/>
    </source>
</evidence>
<comment type="catalytic activity">
    <reaction evidence="26">
        <text>1,2-didecanoyl-sn-glycerol + CDP-choline = 1,2-didecanoyl-sn-glycero-3-phosphocholine + CMP + H(+)</text>
        <dbReference type="Rhea" id="RHEA:54236"/>
        <dbReference type="ChEBI" id="CHEBI:15378"/>
        <dbReference type="ChEBI" id="CHEBI:18155"/>
        <dbReference type="ChEBI" id="CHEBI:58779"/>
        <dbReference type="ChEBI" id="CHEBI:60377"/>
        <dbReference type="ChEBI" id="CHEBI:78226"/>
    </reaction>
    <physiologicalReaction direction="left-to-right" evidence="26">
        <dbReference type="Rhea" id="RHEA:54237"/>
    </physiologicalReaction>
</comment>
<dbReference type="GO" id="GO:0004142">
    <property type="term" value="F:diacylglycerol cholinephosphotransferase activity"/>
    <property type="evidence" value="ECO:0007669"/>
    <property type="project" value="UniProtKB-EC"/>
</dbReference>
<dbReference type="PANTHER" id="PTHR10414:SF27">
    <property type="entry name" value="CHOLINE_ETHANOLAMINEPHOSPHOTRANSFERASE 1"/>
    <property type="match status" value="1"/>
</dbReference>
<evidence type="ECO:0000256" key="40">
    <source>
        <dbReference type="ARBA" id="ARBA00047910"/>
    </source>
</evidence>
<evidence type="ECO:0000256" key="7">
    <source>
        <dbReference type="ARBA" id="ARBA00011738"/>
    </source>
</evidence>
<evidence type="ECO:0000256" key="27">
    <source>
        <dbReference type="ARBA" id="ARBA00036341"/>
    </source>
</evidence>
<keyword evidence="19" id="KW-0464">Manganese</keyword>
<dbReference type="GO" id="GO:0031965">
    <property type="term" value="C:nuclear membrane"/>
    <property type="evidence" value="ECO:0007669"/>
    <property type="project" value="UniProtKB-SubCell"/>
</dbReference>
<evidence type="ECO:0000256" key="45">
    <source>
        <dbReference type="RuleBase" id="RU003750"/>
    </source>
</evidence>
<comment type="pathway">
    <text evidence="33">Phospholipid metabolism; phosphatidylethanolamine biosynthesis; phosphatidylethanolamine from ethanolamine: step 3/3.</text>
</comment>
<dbReference type="EMBL" id="QRBI01000093">
    <property type="protein sequence ID" value="RMC21763.1"/>
    <property type="molecule type" value="Genomic_DNA"/>
</dbReference>
<comment type="cofactor">
    <cofactor evidence="1">
        <name>Mn(2+)</name>
        <dbReference type="ChEBI" id="CHEBI:29035"/>
    </cofactor>
</comment>
<comment type="catalytic activity">
    <reaction evidence="42">
        <text>CDP-choline + 1,2-di-(9Z-octadecenoyl)-sn-glycerol = 1,2-di-(9Z-octadecenoyl)-sn-glycero-3-phosphocholine + CMP + H(+)</text>
        <dbReference type="Rhea" id="RHEA:54240"/>
        <dbReference type="ChEBI" id="CHEBI:15378"/>
        <dbReference type="ChEBI" id="CHEBI:52333"/>
        <dbReference type="ChEBI" id="CHEBI:58779"/>
        <dbReference type="ChEBI" id="CHEBI:60377"/>
        <dbReference type="ChEBI" id="CHEBI:74669"/>
    </reaction>
    <physiologicalReaction direction="left-to-right" evidence="42">
        <dbReference type="Rhea" id="RHEA:54241"/>
    </physiologicalReaction>
</comment>
<dbReference type="FunFam" id="1.20.120.1760:FF:000002">
    <property type="entry name" value="Choline/ethanolamine phosphotransferase 1"/>
    <property type="match status" value="1"/>
</dbReference>
<comment type="subcellular location">
    <subcellularLocation>
        <location evidence="4">Endoplasmic reticulum membrane</location>
        <topology evidence="4">Multi-pass membrane protein</topology>
    </subcellularLocation>
    <subcellularLocation>
        <location evidence="3">Nucleus membrane</location>
        <topology evidence="3">Multi-pass membrane protein</topology>
    </subcellularLocation>
</comment>
<dbReference type="Proteomes" id="UP000269221">
    <property type="component" value="Unassembled WGS sequence"/>
</dbReference>
<evidence type="ECO:0000256" key="11">
    <source>
        <dbReference type="ARBA" id="ARBA00022723"/>
    </source>
</evidence>
<evidence type="ECO:0000256" key="5">
    <source>
        <dbReference type="ARBA" id="ARBA00005189"/>
    </source>
</evidence>
<evidence type="ECO:0000256" key="24">
    <source>
        <dbReference type="ARBA" id="ARBA00036059"/>
    </source>
</evidence>
<comment type="similarity">
    <text evidence="6 45">Belongs to the CDP-alcohol phosphatidyltransferase class-I family.</text>
</comment>
<dbReference type="GO" id="GO:0016032">
    <property type="term" value="P:viral process"/>
    <property type="evidence" value="ECO:0007669"/>
    <property type="project" value="InterPro"/>
</dbReference>
<comment type="catalytic activity">
    <reaction evidence="23">
        <text>1-hexadecanoyl-2-(9Z-octadecenoyl)-sn-glycerol + CDP-ethanolamine = 1-hexadecanoyl-2-(9Z-octadecenoyl)-sn-glycero-3-phosphoethanolamine + CMP + H(+)</text>
        <dbReference type="Rhea" id="RHEA:54252"/>
        <dbReference type="ChEBI" id="CHEBI:15378"/>
        <dbReference type="ChEBI" id="CHEBI:57876"/>
        <dbReference type="ChEBI" id="CHEBI:60377"/>
        <dbReference type="ChEBI" id="CHEBI:73007"/>
        <dbReference type="ChEBI" id="CHEBI:75466"/>
    </reaction>
    <physiologicalReaction direction="left-to-right" evidence="23">
        <dbReference type="Rhea" id="RHEA:54253"/>
    </physiologicalReaction>
</comment>
<evidence type="ECO:0000256" key="16">
    <source>
        <dbReference type="ARBA" id="ARBA00023136"/>
    </source>
</evidence>
<comment type="catalytic activity">
    <reaction evidence="28">
        <text>1,2-dioctanoyl-sn-glycerol + CDP-choline = 1,2-dioctanoyl-sn-glycero-3-phosphocholine + CMP + H(+)</text>
        <dbReference type="Rhea" id="RHEA:54232"/>
        <dbReference type="ChEBI" id="CHEBI:15378"/>
        <dbReference type="ChEBI" id="CHEBI:58779"/>
        <dbReference type="ChEBI" id="CHEBI:60377"/>
        <dbReference type="ChEBI" id="CHEBI:76979"/>
        <dbReference type="ChEBI" id="CHEBI:78228"/>
    </reaction>
    <physiologicalReaction direction="left-to-right" evidence="28">
        <dbReference type="Rhea" id="RHEA:54233"/>
    </physiologicalReaction>
</comment>
<keyword evidence="13" id="KW-0460">Magnesium</keyword>
<evidence type="ECO:0000256" key="32">
    <source>
        <dbReference type="ARBA" id="ARBA00037890"/>
    </source>
</evidence>
<dbReference type="GO" id="GO:0047359">
    <property type="term" value="F:1-alkenyl-2-acylglycerol choline phosphotransferase activity"/>
    <property type="evidence" value="ECO:0007669"/>
    <property type="project" value="UniProtKB-EC"/>
</dbReference>
<name>A0A3M0L8X9_HIRRU</name>
<keyword evidence="9 45" id="KW-0808">Transferase</keyword>
<dbReference type="GO" id="GO:0005794">
    <property type="term" value="C:Golgi apparatus"/>
    <property type="evidence" value="ECO:0007669"/>
    <property type="project" value="TreeGrafter"/>
</dbReference>
<evidence type="ECO:0000313" key="47">
    <source>
        <dbReference type="EMBL" id="RMC21763.1"/>
    </source>
</evidence>
<evidence type="ECO:0000256" key="1">
    <source>
        <dbReference type="ARBA" id="ARBA00001936"/>
    </source>
</evidence>
<keyword evidence="11" id="KW-0479">Metal-binding</keyword>
<keyword evidence="48" id="KW-1185">Reference proteome</keyword>
<sequence length="209" mass="23402">MACPVACPVVFRDGNPVYEQHEWKIFQQAKNTVKEHGLKSKTARAMLDWIHTADINPPAWIAPNLITIIELLINIFTTLLLVCYCPTATEQAPSWTFIACACGLFIYQSLNAIDGKQARRTKSSTPLGEPFDHGCDSLSTVFVVLRTCIAVQLGTNPDWMFFCCFAATFMFYWQTYVSGALRFGKIDVTEIQIFIIIMHLLAVIGGPPF</sequence>
<evidence type="ECO:0000256" key="19">
    <source>
        <dbReference type="ARBA" id="ARBA00023211"/>
    </source>
</evidence>
<reference evidence="47 48" key="1">
    <citation type="submission" date="2018-07" db="EMBL/GenBank/DDBJ databases">
        <title>A high quality draft genome assembly of the barn swallow (H. rustica rustica).</title>
        <authorList>
            <person name="Formenti G."/>
            <person name="Chiara M."/>
            <person name="Poveda L."/>
            <person name="Francoijs K.-J."/>
            <person name="Bonisoli-Alquati A."/>
            <person name="Canova L."/>
            <person name="Gianfranceschi L."/>
            <person name="Horner D.S."/>
            <person name="Saino N."/>
        </authorList>
    </citation>
    <scope>NUCLEOTIDE SEQUENCE [LARGE SCALE GENOMIC DNA]</scope>
    <source>
        <strain evidence="47">Chelidonia</strain>
        <tissue evidence="47">Blood</tissue>
    </source>
</reference>
<comment type="catalytic activity">
    <reaction evidence="24">
        <text>1-O-hexadecyl-2-acetyl-sn-glycerol + CDP-choline = 1-O-hexadecyl-2-acetyl-sn-glycero-3-phosphocholine + CMP + H(+)</text>
        <dbReference type="Rhea" id="RHEA:54348"/>
        <dbReference type="ChEBI" id="CHEBI:15378"/>
        <dbReference type="ChEBI" id="CHEBI:44811"/>
        <dbReference type="ChEBI" id="CHEBI:58779"/>
        <dbReference type="ChEBI" id="CHEBI:60377"/>
        <dbReference type="ChEBI" id="CHEBI:75936"/>
    </reaction>
    <physiologicalReaction direction="left-to-right" evidence="24">
        <dbReference type="Rhea" id="RHEA:54349"/>
    </physiologicalReaction>
</comment>
<evidence type="ECO:0000256" key="30">
    <source>
        <dbReference type="ARBA" id="ARBA00036890"/>
    </source>
</evidence>
<comment type="catalytic activity">
    <reaction evidence="29">
        <text>1-O-hexadecyl-2-(5Z,8Z,11Z,14Z-eicosatetraenoyl)-sn-glycerol + CDP-choline = 1-O-hexadecyl-2-(5Z,8Z,11Z,14Z)-eicosatetraenoyl-sn-glycero-3-phosphocholine + CMP + H(+)</text>
        <dbReference type="Rhea" id="RHEA:54352"/>
        <dbReference type="ChEBI" id="CHEBI:15378"/>
        <dbReference type="ChEBI" id="CHEBI:55430"/>
        <dbReference type="ChEBI" id="CHEBI:58779"/>
        <dbReference type="ChEBI" id="CHEBI:60377"/>
        <dbReference type="ChEBI" id="CHEBI:77184"/>
    </reaction>
    <physiologicalReaction direction="left-to-right" evidence="29">
        <dbReference type="Rhea" id="RHEA:54353"/>
    </physiologicalReaction>
</comment>
<dbReference type="OrthoDB" id="196717at2759"/>
<keyword evidence="14 46" id="KW-1133">Transmembrane helix</keyword>
<evidence type="ECO:0000256" key="9">
    <source>
        <dbReference type="ARBA" id="ARBA00022679"/>
    </source>
</evidence>
<feature type="transmembrane region" description="Helical" evidence="46">
    <location>
        <begin position="188"/>
        <end position="206"/>
    </location>
</feature>
<evidence type="ECO:0000256" key="25">
    <source>
        <dbReference type="ARBA" id="ARBA00036100"/>
    </source>
</evidence>
<proteinExistence type="inferred from homology"/>
<evidence type="ECO:0000256" key="6">
    <source>
        <dbReference type="ARBA" id="ARBA00010441"/>
    </source>
</evidence>
<comment type="catalytic activity">
    <reaction evidence="39">
        <text>1-O-alkyl-2-acyl-sn-glycerol + CDP-choline = a 1-O-alkyl-2-acyl-sn-glycero-3-phosphocholine + CMP + H(+)</text>
        <dbReference type="Rhea" id="RHEA:36179"/>
        <dbReference type="ChEBI" id="CHEBI:15378"/>
        <dbReference type="ChEBI" id="CHEBI:36702"/>
        <dbReference type="ChEBI" id="CHEBI:52595"/>
        <dbReference type="ChEBI" id="CHEBI:58779"/>
        <dbReference type="ChEBI" id="CHEBI:60377"/>
        <dbReference type="EC" id="2.7.8.2"/>
    </reaction>
    <physiologicalReaction direction="left-to-right" evidence="39">
        <dbReference type="Rhea" id="RHEA:36180"/>
    </physiologicalReaction>
</comment>
<evidence type="ECO:0000256" key="23">
    <source>
        <dbReference type="ARBA" id="ARBA00035972"/>
    </source>
</evidence>
<dbReference type="EC" id="2.7.8.1" evidence="34"/>
<keyword evidence="15" id="KW-0443">Lipid metabolism</keyword>
<evidence type="ECO:0000256" key="31">
    <source>
        <dbReference type="ARBA" id="ARBA00037663"/>
    </source>
</evidence>
<evidence type="ECO:0000256" key="36">
    <source>
        <dbReference type="ARBA" id="ARBA00038994"/>
    </source>
</evidence>
<comment type="catalytic activity">
    <reaction evidence="22">
        <text>1,2-di-(9Z-hexadecenoyl)-sn-glycerol + CDP-choline = 1,2-di-(9Z-hexadecenoyl)-sn-glycero-3-phosphocholine + CMP + H(+)</text>
        <dbReference type="Rhea" id="RHEA:54336"/>
        <dbReference type="ChEBI" id="CHEBI:15378"/>
        <dbReference type="ChEBI" id="CHEBI:58779"/>
        <dbReference type="ChEBI" id="CHEBI:60377"/>
        <dbReference type="ChEBI" id="CHEBI:83717"/>
        <dbReference type="ChEBI" id="CHEBI:84417"/>
    </reaction>
    <physiologicalReaction direction="left-to-right" evidence="22">
        <dbReference type="Rhea" id="RHEA:54337"/>
    </physiologicalReaction>
</comment>
<evidence type="ECO:0000256" key="26">
    <source>
        <dbReference type="ARBA" id="ARBA00036329"/>
    </source>
</evidence>
<keyword evidence="18" id="KW-0594">Phospholipid biosynthesis</keyword>
<evidence type="ECO:0000256" key="29">
    <source>
        <dbReference type="ARBA" id="ARBA00036748"/>
    </source>
</evidence>
<comment type="catalytic activity">
    <reaction evidence="40">
        <text>CDP-ethanolamine + 1,2-di-(9Z-octadecenoyl)-sn-glycerol = 1,2-di-(9Z-octadecenoyl)-sn-glycero-3-phosphoethanolamine + CMP + H(+)</text>
        <dbReference type="Rhea" id="RHEA:54248"/>
        <dbReference type="ChEBI" id="CHEBI:15378"/>
        <dbReference type="ChEBI" id="CHEBI:52333"/>
        <dbReference type="ChEBI" id="CHEBI:57876"/>
        <dbReference type="ChEBI" id="CHEBI:60377"/>
        <dbReference type="ChEBI" id="CHEBI:74986"/>
    </reaction>
    <physiologicalReaction direction="left-to-right" evidence="40">
        <dbReference type="Rhea" id="RHEA:54249"/>
    </physiologicalReaction>
</comment>
<dbReference type="GO" id="GO:0004307">
    <property type="term" value="F:ethanolaminephosphotransferase activity"/>
    <property type="evidence" value="ECO:0007669"/>
    <property type="project" value="UniProtKB-EC"/>
</dbReference>
<evidence type="ECO:0000256" key="8">
    <source>
        <dbReference type="ARBA" id="ARBA00022516"/>
    </source>
</evidence>
<evidence type="ECO:0000256" key="42">
    <source>
        <dbReference type="ARBA" id="ARBA00048186"/>
    </source>
</evidence>
<evidence type="ECO:0000256" key="21">
    <source>
        <dbReference type="ARBA" id="ARBA00023264"/>
    </source>
</evidence>
<evidence type="ECO:0000256" key="43">
    <source>
        <dbReference type="ARBA" id="ARBA00048188"/>
    </source>
</evidence>
<comment type="function">
    <text evidence="31">Catalyzes both phosphatidylcholine and phosphatidylethanolamine biosynthesis from CDP-choline and CDP-ethanolamine, respectively. Involved in protein-dependent process of phospholipid transport to distribute phosphatidyl choline to the lumenal surface. Has a higher cholinephosphotransferase activity than ethanolaminephosphotransferase activity.</text>
</comment>
<dbReference type="EC" id="2.7.8.2" evidence="35"/>
<evidence type="ECO:0000256" key="22">
    <source>
        <dbReference type="ARBA" id="ARBA00035878"/>
    </source>
</evidence>
<dbReference type="Gene3D" id="1.20.120.1760">
    <property type="match status" value="1"/>
</dbReference>
<dbReference type="EC" id="2.7.8.22" evidence="36"/>
<evidence type="ECO:0000256" key="44">
    <source>
        <dbReference type="ARBA" id="ARBA00048570"/>
    </source>
</evidence>
<gene>
    <name evidence="47" type="ORF">DUI87_02632</name>
</gene>
<dbReference type="Pfam" id="PF01066">
    <property type="entry name" value="CDP-OH_P_transf"/>
    <property type="match status" value="1"/>
</dbReference>
<keyword evidence="17" id="KW-0325">Glycoprotein</keyword>
<evidence type="ECO:0000256" key="2">
    <source>
        <dbReference type="ARBA" id="ARBA00001946"/>
    </source>
</evidence>
<keyword evidence="8" id="KW-0444">Lipid biosynthesis</keyword>
<evidence type="ECO:0000256" key="3">
    <source>
        <dbReference type="ARBA" id="ARBA00004232"/>
    </source>
</evidence>
<dbReference type="InterPro" id="IPR014472">
    <property type="entry name" value="CHOPT"/>
</dbReference>
<comment type="catalytic activity">
    <reaction evidence="27">
        <text>1,2-di-(9Z-hexadecenoyl)-sn-glycerol + CDP-ethanolamine = 1,2-di-(9Z-hexadecenoyl)-sn-glycero-3-phosphoethanolamine + CMP + H(+)</text>
        <dbReference type="Rhea" id="RHEA:54340"/>
        <dbReference type="ChEBI" id="CHEBI:15378"/>
        <dbReference type="ChEBI" id="CHEBI:57876"/>
        <dbReference type="ChEBI" id="CHEBI:60377"/>
        <dbReference type="ChEBI" id="CHEBI:84417"/>
        <dbReference type="ChEBI" id="CHEBI:138145"/>
    </reaction>
    <physiologicalReaction direction="left-to-right" evidence="27">
        <dbReference type="Rhea" id="RHEA:54341"/>
    </physiologicalReaction>
</comment>
<dbReference type="PANTHER" id="PTHR10414">
    <property type="entry name" value="ETHANOLAMINEPHOSPHOTRANSFERASE"/>
    <property type="match status" value="1"/>
</dbReference>
<dbReference type="PROSITE" id="PS00379">
    <property type="entry name" value="CDP_ALCOHOL_P_TRANSF"/>
    <property type="match status" value="1"/>
</dbReference>
<dbReference type="GO" id="GO:0046872">
    <property type="term" value="F:metal ion binding"/>
    <property type="evidence" value="ECO:0007669"/>
    <property type="project" value="UniProtKB-KW"/>
</dbReference>
<comment type="cofactor">
    <cofactor evidence="2">
        <name>Mg(2+)</name>
        <dbReference type="ChEBI" id="CHEBI:18420"/>
    </cofactor>
</comment>
<keyword evidence="10 46" id="KW-0812">Transmembrane</keyword>
<evidence type="ECO:0000256" key="34">
    <source>
        <dbReference type="ARBA" id="ARBA00038986"/>
    </source>
</evidence>
<dbReference type="InterPro" id="IPR048254">
    <property type="entry name" value="CDP_ALCOHOL_P_TRANSF_CS"/>
</dbReference>
<comment type="pathway">
    <text evidence="32">Phospholipid metabolism; phosphatidylcholine biosynthesis; phosphatidylcholine from phosphocholine: step 2/2.</text>
</comment>
<evidence type="ECO:0000256" key="14">
    <source>
        <dbReference type="ARBA" id="ARBA00022989"/>
    </source>
</evidence>
<dbReference type="InterPro" id="IPR000462">
    <property type="entry name" value="CDP-OH_P_trans"/>
</dbReference>
<dbReference type="GO" id="GO:0005789">
    <property type="term" value="C:endoplasmic reticulum membrane"/>
    <property type="evidence" value="ECO:0007669"/>
    <property type="project" value="UniProtKB-SubCell"/>
</dbReference>
<evidence type="ECO:0000256" key="18">
    <source>
        <dbReference type="ARBA" id="ARBA00023209"/>
    </source>
</evidence>
<evidence type="ECO:0000256" key="28">
    <source>
        <dbReference type="ARBA" id="ARBA00036651"/>
    </source>
</evidence>